<evidence type="ECO:0000256" key="4">
    <source>
        <dbReference type="ARBA" id="ARBA00022840"/>
    </source>
</evidence>
<sequence length="299" mass="33837">MTLRLNEVTKRFGSFTAVDHLSIEIPEKQIFGFLGANGAGKTTTFRMILGLIDQTEGSISWNNGKIGYDQSHLIGYLPEERGLYPKLKVKEQLVYLSKLRGMSKSEALKEVDQWLERFKVPDYHNKKVEELSKGNQQKIQFISAVLHKPKLLILDEPFSGLDPVNVEMLKQAVVDLKNAGTSIVFSSHRMEHVEELCENLCILHKGKPVVRGGLKDIKRSFGKKNIHIKADFDTSFLERVAGVTKYKPLSEGCRLQVENESVASDVFEQLYGKGFVRTFDLEEPTLNDIFIEKVGASYE</sequence>
<protein>
    <submittedName>
        <fullName evidence="6">ABC transporter ATP-binding protein</fullName>
    </submittedName>
</protein>
<dbReference type="InterPro" id="IPR027417">
    <property type="entry name" value="P-loop_NTPase"/>
</dbReference>
<feature type="domain" description="ABC transporter" evidence="5">
    <location>
        <begin position="3"/>
        <end position="230"/>
    </location>
</feature>
<gene>
    <name evidence="6" type="ORF">E4663_10060</name>
</gene>
<dbReference type="STRING" id="192814.GCA_900166575_02398"/>
<dbReference type="InterPro" id="IPR050763">
    <property type="entry name" value="ABC_transporter_ATP-binding"/>
</dbReference>
<dbReference type="GO" id="GO:0016887">
    <property type="term" value="F:ATP hydrolysis activity"/>
    <property type="evidence" value="ECO:0007669"/>
    <property type="project" value="InterPro"/>
</dbReference>
<reference evidence="6 7" key="1">
    <citation type="journal article" date="2003" name="Int. J. Syst. Evol. Microbiol.">
        <title>Halobacillus salinus sp. nov., isolated from a salt lake on the coast of the East Sea in Korea.</title>
        <authorList>
            <person name="Yoon J.H."/>
            <person name="Kang K.H."/>
            <person name="Park Y.H."/>
        </authorList>
    </citation>
    <scope>NUCLEOTIDE SEQUENCE [LARGE SCALE GENOMIC DNA]</scope>
    <source>
        <strain evidence="6 7">HSL-3</strain>
    </source>
</reference>
<dbReference type="InterPro" id="IPR003593">
    <property type="entry name" value="AAA+_ATPase"/>
</dbReference>
<dbReference type="OrthoDB" id="9801987at2"/>
<evidence type="ECO:0000259" key="5">
    <source>
        <dbReference type="PROSITE" id="PS50893"/>
    </source>
</evidence>
<dbReference type="Gene3D" id="3.40.50.300">
    <property type="entry name" value="P-loop containing nucleotide triphosphate hydrolases"/>
    <property type="match status" value="1"/>
</dbReference>
<dbReference type="PROSITE" id="PS00211">
    <property type="entry name" value="ABC_TRANSPORTER_1"/>
    <property type="match status" value="1"/>
</dbReference>
<comment type="caution">
    <text evidence="6">The sequence shown here is derived from an EMBL/GenBank/DDBJ whole genome shotgun (WGS) entry which is preliminary data.</text>
</comment>
<organism evidence="6 7">
    <name type="scientific">Halobacillus salinus</name>
    <dbReference type="NCBI Taxonomy" id="192814"/>
    <lineage>
        <taxon>Bacteria</taxon>
        <taxon>Bacillati</taxon>
        <taxon>Bacillota</taxon>
        <taxon>Bacilli</taxon>
        <taxon>Bacillales</taxon>
        <taxon>Bacillaceae</taxon>
        <taxon>Halobacillus</taxon>
    </lineage>
</organism>
<keyword evidence="2" id="KW-0813">Transport</keyword>
<evidence type="ECO:0000256" key="3">
    <source>
        <dbReference type="ARBA" id="ARBA00022741"/>
    </source>
</evidence>
<dbReference type="Pfam" id="PF13732">
    <property type="entry name" value="DrrA1-3_C"/>
    <property type="match status" value="1"/>
</dbReference>
<dbReference type="RefSeq" id="WP_079480716.1">
    <property type="nucleotide sequence ID" value="NZ_FVYZ01000004.1"/>
</dbReference>
<evidence type="ECO:0000313" key="7">
    <source>
        <dbReference type="Proteomes" id="UP000297982"/>
    </source>
</evidence>
<proteinExistence type="inferred from homology"/>
<accession>A0A4Z0H4G2</accession>
<dbReference type="InterPro" id="IPR025302">
    <property type="entry name" value="DrrA1/2-like_C"/>
</dbReference>
<dbReference type="PANTHER" id="PTHR42711">
    <property type="entry name" value="ABC TRANSPORTER ATP-BINDING PROTEIN"/>
    <property type="match status" value="1"/>
</dbReference>
<dbReference type="GO" id="GO:0005524">
    <property type="term" value="F:ATP binding"/>
    <property type="evidence" value="ECO:0007669"/>
    <property type="project" value="UniProtKB-KW"/>
</dbReference>
<dbReference type="Pfam" id="PF00005">
    <property type="entry name" value="ABC_tran"/>
    <property type="match status" value="1"/>
</dbReference>
<dbReference type="InterPro" id="IPR003439">
    <property type="entry name" value="ABC_transporter-like_ATP-bd"/>
</dbReference>
<keyword evidence="3" id="KW-0547">Nucleotide-binding</keyword>
<dbReference type="SMART" id="SM00382">
    <property type="entry name" value="AAA"/>
    <property type="match status" value="1"/>
</dbReference>
<dbReference type="SUPFAM" id="SSF52540">
    <property type="entry name" value="P-loop containing nucleoside triphosphate hydrolases"/>
    <property type="match status" value="1"/>
</dbReference>
<dbReference type="AlphaFoldDB" id="A0A4Z0H4G2"/>
<dbReference type="PANTHER" id="PTHR42711:SF5">
    <property type="entry name" value="ABC TRANSPORTER ATP-BINDING PROTEIN NATA"/>
    <property type="match status" value="1"/>
</dbReference>
<keyword evidence="4 6" id="KW-0067">ATP-binding</keyword>
<keyword evidence="7" id="KW-1185">Reference proteome</keyword>
<dbReference type="Proteomes" id="UP000297982">
    <property type="component" value="Unassembled WGS sequence"/>
</dbReference>
<evidence type="ECO:0000256" key="2">
    <source>
        <dbReference type="ARBA" id="ARBA00022448"/>
    </source>
</evidence>
<comment type="similarity">
    <text evidence="1">Belongs to the ABC transporter superfamily.</text>
</comment>
<dbReference type="InterPro" id="IPR017871">
    <property type="entry name" value="ABC_transporter-like_CS"/>
</dbReference>
<evidence type="ECO:0000256" key="1">
    <source>
        <dbReference type="ARBA" id="ARBA00005417"/>
    </source>
</evidence>
<dbReference type="PROSITE" id="PS50893">
    <property type="entry name" value="ABC_TRANSPORTER_2"/>
    <property type="match status" value="1"/>
</dbReference>
<name>A0A4Z0H4G2_9BACI</name>
<evidence type="ECO:0000313" key="6">
    <source>
        <dbReference type="EMBL" id="TGB05308.1"/>
    </source>
</evidence>
<dbReference type="EMBL" id="SRJC01000001">
    <property type="protein sequence ID" value="TGB05308.1"/>
    <property type="molecule type" value="Genomic_DNA"/>
</dbReference>